<keyword evidence="3" id="KW-1185">Reference proteome</keyword>
<dbReference type="EMBL" id="AWGH01000054">
    <property type="protein sequence ID" value="ODN75672.1"/>
    <property type="molecule type" value="Genomic_DNA"/>
</dbReference>
<protein>
    <submittedName>
        <fullName evidence="2">Uncharacterized protein</fullName>
    </submittedName>
</protein>
<gene>
    <name evidence="2" type="ORF">L198_08129</name>
</gene>
<evidence type="ECO:0000313" key="2">
    <source>
        <dbReference type="EMBL" id="ODN75672.1"/>
    </source>
</evidence>
<dbReference type="GeneID" id="30197340"/>
<dbReference type="AlphaFoldDB" id="A0A1E3HH51"/>
<dbReference type="Proteomes" id="UP000094819">
    <property type="component" value="Unassembled WGS sequence"/>
</dbReference>
<evidence type="ECO:0000256" key="1">
    <source>
        <dbReference type="SAM" id="MobiDB-lite"/>
    </source>
</evidence>
<proteinExistence type="predicted"/>
<sequence length="314" mass="34744">MSFSLDDNGNPDELNFDNDRDVKLQKAAGRTIDLVAYAEKTGFSAAETAGMVPAGSVFGDLVANWLGEVKELGQNKFQANNLIHYVQRQYQKKVDGAYDAQLAMDIPNFREAVQKAKHHLHRGLQVQVLALIHIIKTSLKKSLTHIFKRHERVGEVRENIDVLFSKWDTAMNINLRLATGAGNKGSRSNGGMAGQLSTESPNSPMDLALTPMNQPSIVYKAAVGELDPRTEFKEGMKLLNDVHEHRRQVQEGYDTNQAVNKRLTLVGEADDEREQEAMAMLHKAPWKEDFQLAGATAVVKKKPAASSSSKHDVG</sequence>
<evidence type="ECO:0000313" key="3">
    <source>
        <dbReference type="Proteomes" id="UP000094819"/>
    </source>
</evidence>
<dbReference type="RefSeq" id="XP_019027910.1">
    <property type="nucleotide sequence ID" value="XM_019180100.1"/>
</dbReference>
<comment type="caution">
    <text evidence="2">The sequence shown here is derived from an EMBL/GenBank/DDBJ whole genome shotgun (WGS) entry which is preliminary data.</text>
</comment>
<accession>A0A1E3HH51</accession>
<feature type="region of interest" description="Disordered" evidence="1">
    <location>
        <begin position="181"/>
        <end position="200"/>
    </location>
</feature>
<feature type="compositionally biased region" description="Polar residues" evidence="1">
    <location>
        <begin position="185"/>
        <end position="200"/>
    </location>
</feature>
<name>A0A1E3HH51_9TREE</name>
<organism evidence="2 3">
    <name type="scientific">Cryptococcus wingfieldii CBS 7118</name>
    <dbReference type="NCBI Taxonomy" id="1295528"/>
    <lineage>
        <taxon>Eukaryota</taxon>
        <taxon>Fungi</taxon>
        <taxon>Dikarya</taxon>
        <taxon>Basidiomycota</taxon>
        <taxon>Agaricomycotina</taxon>
        <taxon>Tremellomycetes</taxon>
        <taxon>Tremellales</taxon>
        <taxon>Cryptococcaceae</taxon>
        <taxon>Cryptococcus</taxon>
    </lineage>
</organism>
<reference evidence="2 3" key="1">
    <citation type="submission" date="2016-06" db="EMBL/GenBank/DDBJ databases">
        <title>Evolution of pathogenesis and genome organization in the Tremellales.</title>
        <authorList>
            <person name="Cuomo C."/>
            <person name="Litvintseva A."/>
            <person name="Heitman J."/>
            <person name="Chen Y."/>
            <person name="Sun S."/>
            <person name="Springer D."/>
            <person name="Dromer F."/>
            <person name="Young S."/>
            <person name="Zeng Q."/>
            <person name="Chapman S."/>
            <person name="Gujja S."/>
            <person name="Saif S."/>
            <person name="Birren B."/>
        </authorList>
    </citation>
    <scope>NUCLEOTIDE SEQUENCE [LARGE SCALE GENOMIC DNA]</scope>
    <source>
        <strain evidence="2 3">CBS 7118</strain>
    </source>
</reference>